<gene>
    <name evidence="1" type="ORF">D0Y65_037255</name>
</gene>
<dbReference type="EMBL" id="QZWG01000014">
    <property type="protein sequence ID" value="RZB66736.1"/>
    <property type="molecule type" value="Genomic_DNA"/>
</dbReference>
<evidence type="ECO:0008006" key="3">
    <source>
        <dbReference type="Google" id="ProtNLM"/>
    </source>
</evidence>
<organism evidence="1 2">
    <name type="scientific">Glycine soja</name>
    <name type="common">Wild soybean</name>
    <dbReference type="NCBI Taxonomy" id="3848"/>
    <lineage>
        <taxon>Eukaryota</taxon>
        <taxon>Viridiplantae</taxon>
        <taxon>Streptophyta</taxon>
        <taxon>Embryophyta</taxon>
        <taxon>Tracheophyta</taxon>
        <taxon>Spermatophyta</taxon>
        <taxon>Magnoliopsida</taxon>
        <taxon>eudicotyledons</taxon>
        <taxon>Gunneridae</taxon>
        <taxon>Pentapetalae</taxon>
        <taxon>rosids</taxon>
        <taxon>fabids</taxon>
        <taxon>Fabales</taxon>
        <taxon>Fabaceae</taxon>
        <taxon>Papilionoideae</taxon>
        <taxon>50 kb inversion clade</taxon>
        <taxon>NPAAA clade</taxon>
        <taxon>indigoferoid/millettioid clade</taxon>
        <taxon>Phaseoleae</taxon>
        <taxon>Glycine</taxon>
        <taxon>Glycine subgen. Soja</taxon>
    </lineage>
</organism>
<evidence type="ECO:0000313" key="2">
    <source>
        <dbReference type="Proteomes" id="UP000289340"/>
    </source>
</evidence>
<name>A0A445GZH3_GLYSO</name>
<dbReference type="AlphaFoldDB" id="A0A445GZH3"/>
<sequence>MPLCFINTPDKIMWKLSQDGAFSLRSSNFCIMENFLDNNHLCESGNWVAIWNLNILAKLKDFIWRITIIYKGCCTHIQQVWMEASLWHILQHAFDTPEDMRNFIFFIPEKFNNSQVEHIVTVLCFSAASIKNGTHTTNGQIYFHRNSTWSKPPTKFMKCNNKFGVAACIRDDEGIFAAGCCCCNFLVPRSANSTRG</sequence>
<accession>A0A445GZH3</accession>
<evidence type="ECO:0000313" key="1">
    <source>
        <dbReference type="EMBL" id="RZB66736.1"/>
    </source>
</evidence>
<dbReference type="Proteomes" id="UP000289340">
    <property type="component" value="Chromosome 14"/>
</dbReference>
<proteinExistence type="predicted"/>
<protein>
    <recommendedName>
        <fullName evidence="3">Reverse transcriptase zinc-binding domain-containing protein</fullName>
    </recommendedName>
</protein>
<keyword evidence="2" id="KW-1185">Reference proteome</keyword>
<comment type="caution">
    <text evidence="1">The sequence shown here is derived from an EMBL/GenBank/DDBJ whole genome shotgun (WGS) entry which is preliminary data.</text>
</comment>
<reference evidence="1 2" key="1">
    <citation type="submission" date="2018-09" db="EMBL/GenBank/DDBJ databases">
        <title>A high-quality reference genome of wild soybean provides a powerful tool to mine soybean genomes.</title>
        <authorList>
            <person name="Xie M."/>
            <person name="Chung C.Y.L."/>
            <person name="Li M.-W."/>
            <person name="Wong F.-L."/>
            <person name="Chan T.-F."/>
            <person name="Lam H.-M."/>
        </authorList>
    </citation>
    <scope>NUCLEOTIDE SEQUENCE [LARGE SCALE GENOMIC DNA]</scope>
    <source>
        <strain evidence="2">cv. W05</strain>
        <tissue evidence="1">Hypocotyl of etiolated seedlings</tissue>
    </source>
</reference>